<name>A0A3N1URJ9_9BACT</name>
<reference evidence="1 2" key="1">
    <citation type="submission" date="2018-11" db="EMBL/GenBank/DDBJ databases">
        <title>Genomic Encyclopedia of Type Strains, Phase IV (KMG-IV): sequencing the most valuable type-strain genomes for metagenomic binning, comparative biology and taxonomic classification.</title>
        <authorList>
            <person name="Goeker M."/>
        </authorList>
    </citation>
    <scope>NUCLEOTIDE SEQUENCE [LARGE SCALE GENOMIC DNA]</scope>
    <source>
        <strain evidence="1 2">DSM 22027</strain>
    </source>
</reference>
<evidence type="ECO:0000313" key="2">
    <source>
        <dbReference type="Proteomes" id="UP000276223"/>
    </source>
</evidence>
<dbReference type="EMBL" id="RJVA01000013">
    <property type="protein sequence ID" value="ROQ91197.1"/>
    <property type="molecule type" value="Genomic_DNA"/>
</dbReference>
<dbReference type="OrthoDB" id="5517148at2"/>
<comment type="caution">
    <text evidence="1">The sequence shown here is derived from an EMBL/GenBank/DDBJ whole genome shotgun (WGS) entry which is preliminary data.</text>
</comment>
<protein>
    <submittedName>
        <fullName evidence="1">Uncharacterized protein</fullName>
    </submittedName>
</protein>
<dbReference type="Proteomes" id="UP000276223">
    <property type="component" value="Unassembled WGS sequence"/>
</dbReference>
<sequence>MTPEALKNQQKDYFVAEWVEEQLFMVPHCFCGREVNEDYFCDTCQRQCTCQVILCRGPQTLRIVEMFLHGNPHFKNFQAYTYDQ</sequence>
<evidence type="ECO:0000313" key="1">
    <source>
        <dbReference type="EMBL" id="ROQ91197.1"/>
    </source>
</evidence>
<organism evidence="1 2">
    <name type="scientific">Desulfosoma caldarium</name>
    <dbReference type="NCBI Taxonomy" id="610254"/>
    <lineage>
        <taxon>Bacteria</taxon>
        <taxon>Pseudomonadati</taxon>
        <taxon>Thermodesulfobacteriota</taxon>
        <taxon>Syntrophobacteria</taxon>
        <taxon>Syntrophobacterales</taxon>
        <taxon>Syntrophobacteraceae</taxon>
        <taxon>Desulfosoma</taxon>
    </lineage>
</organism>
<dbReference type="AlphaFoldDB" id="A0A3N1URJ9"/>
<proteinExistence type="predicted"/>
<keyword evidence="2" id="KW-1185">Reference proteome</keyword>
<accession>A0A3N1URJ9</accession>
<dbReference type="RefSeq" id="WP_123290907.1">
    <property type="nucleotide sequence ID" value="NZ_RJVA01000013.1"/>
</dbReference>
<gene>
    <name evidence="1" type="ORF">EDC27_2482</name>
</gene>